<dbReference type="InterPro" id="IPR016032">
    <property type="entry name" value="Sig_transdc_resp-reg_C-effctor"/>
</dbReference>
<dbReference type="InterPro" id="IPR036693">
    <property type="entry name" value="TF_LuxR_autoind-bd_dom_sf"/>
</dbReference>
<dbReference type="Pfam" id="PF00196">
    <property type="entry name" value="GerE"/>
    <property type="match status" value="1"/>
</dbReference>
<dbReference type="PANTHER" id="PTHR44688">
    <property type="entry name" value="DNA-BINDING TRANSCRIPTIONAL ACTIVATOR DEVR_DOSR"/>
    <property type="match status" value="1"/>
</dbReference>
<dbReference type="GO" id="GO:0006355">
    <property type="term" value="P:regulation of DNA-templated transcription"/>
    <property type="evidence" value="ECO:0007669"/>
    <property type="project" value="InterPro"/>
</dbReference>
<dbReference type="SMART" id="SM00421">
    <property type="entry name" value="HTH_LUXR"/>
    <property type="match status" value="1"/>
</dbReference>
<feature type="domain" description="HTH luxR-type" evidence="4">
    <location>
        <begin position="169"/>
        <end position="234"/>
    </location>
</feature>
<dbReference type="CDD" id="cd06170">
    <property type="entry name" value="LuxR_C_like"/>
    <property type="match status" value="1"/>
</dbReference>
<protein>
    <submittedName>
        <fullName evidence="5">Transcriptional activator protein luxR</fullName>
    </submittedName>
</protein>
<evidence type="ECO:0000313" key="5">
    <source>
        <dbReference type="EMBL" id="SUY92937.1"/>
    </source>
</evidence>
<organism evidence="5 6">
    <name type="scientific">Buttiauxella agrestis</name>
    <dbReference type="NCBI Taxonomy" id="82977"/>
    <lineage>
        <taxon>Bacteria</taxon>
        <taxon>Pseudomonadati</taxon>
        <taxon>Pseudomonadota</taxon>
        <taxon>Gammaproteobacteria</taxon>
        <taxon>Enterobacterales</taxon>
        <taxon>Enterobacteriaceae</taxon>
        <taxon>Buttiauxella</taxon>
    </lineage>
</organism>
<name>A0A381KQ57_9ENTR</name>
<evidence type="ECO:0000256" key="3">
    <source>
        <dbReference type="ARBA" id="ARBA00023163"/>
    </source>
</evidence>
<evidence type="ECO:0000256" key="2">
    <source>
        <dbReference type="ARBA" id="ARBA00023125"/>
    </source>
</evidence>
<dbReference type="Gene3D" id="1.10.10.10">
    <property type="entry name" value="Winged helix-like DNA-binding domain superfamily/Winged helix DNA-binding domain"/>
    <property type="match status" value="1"/>
</dbReference>
<dbReference type="PANTHER" id="PTHR44688:SF16">
    <property type="entry name" value="DNA-BINDING TRANSCRIPTIONAL ACTIVATOR DEVR_DOSR"/>
    <property type="match status" value="1"/>
</dbReference>
<dbReference type="Pfam" id="PF03472">
    <property type="entry name" value="Autoind_bind"/>
    <property type="match status" value="1"/>
</dbReference>
<dbReference type="InterPro" id="IPR005143">
    <property type="entry name" value="TF_LuxR_autoind-bd_dom"/>
</dbReference>
<evidence type="ECO:0000256" key="1">
    <source>
        <dbReference type="ARBA" id="ARBA00023015"/>
    </source>
</evidence>
<dbReference type="Gene3D" id="3.30.450.80">
    <property type="entry name" value="Transcription factor LuxR-like, autoinducer-binding domain"/>
    <property type="match status" value="1"/>
</dbReference>
<dbReference type="SUPFAM" id="SSF75516">
    <property type="entry name" value="Pheromone-binding domain of LuxR-like quorum-sensing transcription factors"/>
    <property type="match status" value="1"/>
</dbReference>
<dbReference type="AlphaFoldDB" id="A0A381KQ57"/>
<dbReference type="InterPro" id="IPR000792">
    <property type="entry name" value="Tscrpt_reg_LuxR_C"/>
</dbReference>
<keyword evidence="1" id="KW-0805">Transcription regulation</keyword>
<dbReference type="SUPFAM" id="SSF46894">
    <property type="entry name" value="C-terminal effector domain of the bipartite response regulators"/>
    <property type="match status" value="1"/>
</dbReference>
<dbReference type="GO" id="GO:0003677">
    <property type="term" value="F:DNA binding"/>
    <property type="evidence" value="ECO:0007669"/>
    <property type="project" value="UniProtKB-KW"/>
</dbReference>
<dbReference type="InterPro" id="IPR036388">
    <property type="entry name" value="WH-like_DNA-bd_sf"/>
</dbReference>
<evidence type="ECO:0000259" key="4">
    <source>
        <dbReference type="PROSITE" id="PS50043"/>
    </source>
</evidence>
<dbReference type="EMBL" id="UIGI01000002">
    <property type="protein sequence ID" value="SUY92937.1"/>
    <property type="molecule type" value="Genomic_DNA"/>
</dbReference>
<keyword evidence="2" id="KW-0238">DNA-binding</keyword>
<dbReference type="PROSITE" id="PS50043">
    <property type="entry name" value="HTH_LUXR_2"/>
    <property type="match status" value="1"/>
</dbReference>
<reference evidence="5 6" key="1">
    <citation type="submission" date="2018-06" db="EMBL/GenBank/DDBJ databases">
        <authorList>
            <consortium name="Pathogen Informatics"/>
            <person name="Doyle S."/>
        </authorList>
    </citation>
    <scope>NUCLEOTIDE SEQUENCE [LARGE SCALE GENOMIC DNA]</scope>
    <source>
        <strain evidence="5 6">NCTC12119</strain>
    </source>
</reference>
<sequence>MNDNNDFHTNFIDLNEVINEHIQDDIYRWLFSIKFDSYAYVVSPRNGNDFFILNGFNFLWKKHYTEYQFHKIDPILAKARNYQCPYIWSSVNLSIDNRFLNCAKKHGVRFGYSVSLPLNEDYLSVLSIVRNNDAFISRKDSVSTIGMMYIYLQKLNDSSQAYINTMNSKQLIIPRLTKREQECLQWVAEGKTNWEISKILSISERTVIFHVNNCMAKLDSKNRVQAITKAMRVKIIT</sequence>
<accession>A0A381KQ57</accession>
<dbReference type="PRINTS" id="PR00038">
    <property type="entry name" value="HTHLUXR"/>
</dbReference>
<dbReference type="Proteomes" id="UP000255528">
    <property type="component" value="Unassembled WGS sequence"/>
</dbReference>
<dbReference type="RefSeq" id="WP_115632150.1">
    <property type="nucleotide sequence ID" value="NZ_UIGI01000002.1"/>
</dbReference>
<evidence type="ECO:0000313" key="6">
    <source>
        <dbReference type="Proteomes" id="UP000255528"/>
    </source>
</evidence>
<keyword evidence="3" id="KW-0804">Transcription</keyword>
<gene>
    <name evidence="5" type="primary">luxR</name>
    <name evidence="5" type="ORF">NCTC12119_04967</name>
</gene>
<proteinExistence type="predicted"/>